<sequence>MNLNAHLYHAQHRPEYLREEARRDHLARLARKARPAAPARPAFDLRRLLVRLHLA</sequence>
<dbReference type="EMBL" id="JBHRZG010000024">
    <property type="protein sequence ID" value="MFC3834919.1"/>
    <property type="molecule type" value="Genomic_DNA"/>
</dbReference>
<protein>
    <submittedName>
        <fullName evidence="1">Uncharacterized protein</fullName>
    </submittedName>
</protein>
<reference evidence="2" key="1">
    <citation type="journal article" date="2019" name="Int. J. Syst. Evol. Microbiol.">
        <title>The Global Catalogue of Microorganisms (GCM) 10K type strain sequencing project: providing services to taxonomists for standard genome sequencing and annotation.</title>
        <authorList>
            <consortium name="The Broad Institute Genomics Platform"/>
            <consortium name="The Broad Institute Genome Sequencing Center for Infectious Disease"/>
            <person name="Wu L."/>
            <person name="Ma J."/>
        </authorList>
    </citation>
    <scope>NUCLEOTIDE SEQUENCE [LARGE SCALE GENOMIC DNA]</scope>
    <source>
        <strain evidence="2">CCTCC AB 2017081</strain>
    </source>
</reference>
<keyword evidence="2" id="KW-1185">Reference proteome</keyword>
<organism evidence="1 2">
    <name type="scientific">Deinococcus rufus</name>
    <dbReference type="NCBI Taxonomy" id="2136097"/>
    <lineage>
        <taxon>Bacteria</taxon>
        <taxon>Thermotogati</taxon>
        <taxon>Deinococcota</taxon>
        <taxon>Deinococci</taxon>
        <taxon>Deinococcales</taxon>
        <taxon>Deinococcaceae</taxon>
        <taxon>Deinococcus</taxon>
    </lineage>
</organism>
<evidence type="ECO:0000313" key="2">
    <source>
        <dbReference type="Proteomes" id="UP001595803"/>
    </source>
</evidence>
<gene>
    <name evidence="1" type="ORF">ACFOSB_18830</name>
</gene>
<name>A0ABV7ZD08_9DEIO</name>
<accession>A0ABV7ZD08</accession>
<comment type="caution">
    <text evidence="1">The sequence shown here is derived from an EMBL/GenBank/DDBJ whole genome shotgun (WGS) entry which is preliminary data.</text>
</comment>
<proteinExistence type="predicted"/>
<dbReference type="Proteomes" id="UP001595803">
    <property type="component" value="Unassembled WGS sequence"/>
</dbReference>
<evidence type="ECO:0000313" key="1">
    <source>
        <dbReference type="EMBL" id="MFC3834919.1"/>
    </source>
</evidence>
<dbReference type="RefSeq" id="WP_322472142.1">
    <property type="nucleotide sequence ID" value="NZ_JBHRZG010000024.1"/>
</dbReference>